<sequence>MGWPKLSKNSRDSRESSKDRSSSKGPQVPPLPPDLAQEAASANGPPPPHLSRPLAAPKPQRLMPSIPQDMAYNLENQSNSTNSGVSDKNSSLNSSFNDLNVDIPDRGQSLANSAAQNHSSPNSNSNSNPNVSLNLNETSPASIYMSPPSFSPSMLYPARNASTNGPPSITVSLPDLNTLIDMKGKQSQPADLLEWSKDVLSFVERRERTLSVTGVPFDRRNHDEEAQIAPLVDHAVQVILTLAASSNSTPKSVLIEAMYFRADMTASGAYSDHRPRDPRAAFRDFESSAKGGFAAAWFKIGREYEQVPDIGRAVDAYQRGVKASDCSSLYRIGTAYLLGQLNLPQDPHKAIPLLRQAAERANIDQPNPAYVFGMILAGEYDHVSIDQALLSSSTDKPPTIEAKLFLERAAYYLYPPALYKMGLNHEFALQGCQFDPLLSIQYYSKASELGEFEADMALSKWFLCGHEGAFMKDEKLAFTFAEKAARGNLPSAEFALGYYYEVGVGGMIDLNQAKKWYARAAEHGNDESASRLAALEDAHPMSRDDHNEIVGSRLVRRRTQAKKESETSEASRQKPQTEAVGQGQGQESSDVQGSTSAPQTAEAGFGSPQYYNAHQSIQPMPQVPDVGQGMPPPTMPEGMTHNQLLSQGPTQVPQPPPQLSIPANVPRYSLVDAPTPIQDSAQTNSSRLPSPQVNSNERKPSSATRPLQRPVKGPATFNEMGITVGTAKKDPDCVIMSVTLEPAKELIFPRPLASPDVKVGTAIDKQMLKIKNPTATPVAFKVKTTAPRSYCVRPNAGRIEPGQTIDIQVLVQAVKEAPPPGTKCKDKFLVQSVHINESRQSLSVADFWSQIEREDKTAVIEQKIRCNWKSTQFETVGEEEPPSDSNARSSSTQNGSQGAPFIAATPYQQASELPQESTPSSHLPPVPETDIKRGLGLDNSETLAGAKKRIEALEYELTQAKKSSSGYSTATATKEVHDGISMPMVAGIAISVFIITYLFL</sequence>
<feature type="compositionally biased region" description="Basic and acidic residues" evidence="3">
    <location>
        <begin position="9"/>
        <end position="22"/>
    </location>
</feature>
<dbReference type="InterPro" id="IPR011990">
    <property type="entry name" value="TPR-like_helical_dom_sf"/>
</dbReference>
<dbReference type="SUPFAM" id="SSF49354">
    <property type="entry name" value="PapD-like"/>
    <property type="match status" value="1"/>
</dbReference>
<feature type="compositionally biased region" description="Basic and acidic residues" evidence="3">
    <location>
        <begin position="537"/>
        <end position="548"/>
    </location>
</feature>
<feature type="compositionally biased region" description="Polar residues" evidence="3">
    <location>
        <begin position="585"/>
        <end position="599"/>
    </location>
</feature>
<evidence type="ECO:0000256" key="2">
    <source>
        <dbReference type="PROSITE-ProRule" id="PRU00339"/>
    </source>
</evidence>
<feature type="compositionally biased region" description="Low complexity" evidence="3">
    <location>
        <begin position="112"/>
        <end position="136"/>
    </location>
</feature>
<evidence type="ECO:0000256" key="1">
    <source>
        <dbReference type="ARBA" id="ARBA00022737"/>
    </source>
</evidence>
<dbReference type="InterPro" id="IPR051726">
    <property type="entry name" value="Chitin_Synth_Reg"/>
</dbReference>
<accession>R9AAU4</accession>
<proteinExistence type="predicted"/>
<dbReference type="HOGENOM" id="CLU_009491_1_0_1"/>
<dbReference type="eggNOG" id="KOG0439">
    <property type="taxonomic scope" value="Eukaryota"/>
</dbReference>
<feature type="domain" description="MSP" evidence="5">
    <location>
        <begin position="737"/>
        <end position="869"/>
    </location>
</feature>
<dbReference type="OrthoDB" id="272077at2759"/>
<dbReference type="AlphaFoldDB" id="R9AAU4"/>
<feature type="region of interest" description="Disordered" evidence="3">
    <location>
        <begin position="675"/>
        <end position="718"/>
    </location>
</feature>
<dbReference type="EMBL" id="KE007242">
    <property type="protein sequence ID" value="EOQ99338.1"/>
    <property type="molecule type" value="Genomic_DNA"/>
</dbReference>
<dbReference type="KEGG" id="wic:J056_001894"/>
<gene>
    <name evidence="6" type="ORF">J056_001894</name>
</gene>
<dbReference type="InterPro" id="IPR006597">
    <property type="entry name" value="Sel1-like"/>
</dbReference>
<feature type="compositionally biased region" description="Polar residues" evidence="3">
    <location>
        <begin position="883"/>
        <end position="897"/>
    </location>
</feature>
<feature type="compositionally biased region" description="Low complexity" evidence="3">
    <location>
        <begin position="83"/>
        <end position="102"/>
    </location>
</feature>
<dbReference type="PROSITE" id="PS50202">
    <property type="entry name" value="MSP"/>
    <property type="match status" value="1"/>
</dbReference>
<keyword evidence="2" id="KW-0802">TPR repeat</keyword>
<feature type="transmembrane region" description="Helical" evidence="4">
    <location>
        <begin position="980"/>
        <end position="999"/>
    </location>
</feature>
<feature type="compositionally biased region" description="Polar residues" evidence="3">
    <location>
        <begin position="609"/>
        <end position="619"/>
    </location>
</feature>
<protein>
    <submittedName>
        <fullName evidence="6">Chitin synthase regulatory factor 4</fullName>
    </submittedName>
</protein>
<dbReference type="Gene3D" id="2.60.40.10">
    <property type="entry name" value="Immunoglobulins"/>
    <property type="match status" value="1"/>
</dbReference>
<name>R9AAU4_WALI9</name>
<evidence type="ECO:0000256" key="4">
    <source>
        <dbReference type="SAM" id="Phobius"/>
    </source>
</evidence>
<dbReference type="Proteomes" id="UP000014064">
    <property type="component" value="Unassembled WGS sequence"/>
</dbReference>
<dbReference type="eggNOG" id="KOG1550">
    <property type="taxonomic scope" value="Eukaryota"/>
</dbReference>
<dbReference type="OMA" id="HAGFRAH"/>
<feature type="compositionally biased region" description="Polar residues" evidence="3">
    <location>
        <begin position="677"/>
        <end position="705"/>
    </location>
</feature>
<feature type="compositionally biased region" description="Basic and acidic residues" evidence="3">
    <location>
        <begin position="561"/>
        <end position="572"/>
    </location>
</feature>
<dbReference type="GeneID" id="20374846"/>
<dbReference type="STRING" id="1299270.R9AAU4"/>
<dbReference type="Gene3D" id="1.25.40.10">
    <property type="entry name" value="Tetratricopeptide repeat domain"/>
    <property type="match status" value="1"/>
</dbReference>
<dbReference type="PROSITE" id="PS50005">
    <property type="entry name" value="TPR"/>
    <property type="match status" value="1"/>
</dbReference>
<keyword evidence="4" id="KW-0472">Membrane</keyword>
<dbReference type="InterPro" id="IPR000535">
    <property type="entry name" value="MSP_dom"/>
</dbReference>
<dbReference type="InterPro" id="IPR008962">
    <property type="entry name" value="PapD-like_sf"/>
</dbReference>
<dbReference type="Pfam" id="PF08238">
    <property type="entry name" value="Sel1"/>
    <property type="match status" value="5"/>
</dbReference>
<dbReference type="SMART" id="SM00671">
    <property type="entry name" value="SEL1"/>
    <property type="match status" value="5"/>
</dbReference>
<dbReference type="InterPro" id="IPR013783">
    <property type="entry name" value="Ig-like_fold"/>
</dbReference>
<feature type="compositionally biased region" description="Polar residues" evidence="3">
    <location>
        <begin position="906"/>
        <end position="921"/>
    </location>
</feature>
<reference evidence="7" key="1">
    <citation type="journal article" date="2013" name="BMC Genomics">
        <title>Genome and transcriptome sequencing of the halophilic fungus Wallemia ichthyophaga: haloadaptations present and absent.</title>
        <authorList>
            <person name="Zajc J."/>
            <person name="Liu Y."/>
            <person name="Dai W."/>
            <person name="Yang Z."/>
            <person name="Hu J."/>
            <person name="Gostincar C."/>
            <person name="Gunde-Cimerman N."/>
        </authorList>
    </citation>
    <scope>NUCLEOTIDE SEQUENCE [LARGE SCALE GENOMIC DNA]</scope>
    <source>
        <strain evidence="7">EXF-994 / CBS 113033</strain>
    </source>
</reference>
<keyword evidence="1" id="KW-0677">Repeat</keyword>
<feature type="region of interest" description="Disordered" evidence="3">
    <location>
        <begin position="1"/>
        <end position="139"/>
    </location>
</feature>
<keyword evidence="4" id="KW-0812">Transmembrane</keyword>
<evidence type="ECO:0000313" key="6">
    <source>
        <dbReference type="EMBL" id="EOQ99338.1"/>
    </source>
</evidence>
<keyword evidence="7" id="KW-1185">Reference proteome</keyword>
<dbReference type="SUPFAM" id="SSF81901">
    <property type="entry name" value="HCP-like"/>
    <property type="match status" value="2"/>
</dbReference>
<evidence type="ECO:0000256" key="3">
    <source>
        <dbReference type="SAM" id="MobiDB-lite"/>
    </source>
</evidence>
<dbReference type="Pfam" id="PF00635">
    <property type="entry name" value="Motile_Sperm"/>
    <property type="match status" value="1"/>
</dbReference>
<keyword evidence="4" id="KW-1133">Transmembrane helix</keyword>
<dbReference type="PANTHER" id="PTHR46430">
    <property type="entry name" value="PROTEIN SKT5-RELATED"/>
    <property type="match status" value="1"/>
</dbReference>
<evidence type="ECO:0000259" key="5">
    <source>
        <dbReference type="PROSITE" id="PS50202"/>
    </source>
</evidence>
<organism evidence="6 7">
    <name type="scientific">Wallemia ichthyophaga (strain EXF-994 / CBS 113033)</name>
    <dbReference type="NCBI Taxonomy" id="1299270"/>
    <lineage>
        <taxon>Eukaryota</taxon>
        <taxon>Fungi</taxon>
        <taxon>Dikarya</taxon>
        <taxon>Basidiomycota</taxon>
        <taxon>Wallemiomycotina</taxon>
        <taxon>Wallemiomycetes</taxon>
        <taxon>Wallemiales</taxon>
        <taxon>Wallemiaceae</taxon>
        <taxon>Wallemia</taxon>
    </lineage>
</organism>
<dbReference type="RefSeq" id="XP_009269797.1">
    <property type="nucleotide sequence ID" value="XM_009271522.1"/>
</dbReference>
<feature type="region of interest" description="Disordered" evidence="3">
    <location>
        <begin position="872"/>
        <end position="937"/>
    </location>
</feature>
<dbReference type="InterPro" id="IPR019734">
    <property type="entry name" value="TPR_rpt"/>
</dbReference>
<dbReference type="PANTHER" id="PTHR46430:SF2">
    <property type="entry name" value="CHITIN SYNTHASE REGULATORY FACTOR 4"/>
    <property type="match status" value="1"/>
</dbReference>
<feature type="repeat" description="TPR" evidence="2">
    <location>
        <begin position="294"/>
        <end position="327"/>
    </location>
</feature>
<feature type="region of interest" description="Disordered" evidence="3">
    <location>
        <begin position="537"/>
        <end position="663"/>
    </location>
</feature>
<evidence type="ECO:0000313" key="7">
    <source>
        <dbReference type="Proteomes" id="UP000014064"/>
    </source>
</evidence>